<comment type="caution">
    <text evidence="1">The sequence shown here is derived from an EMBL/GenBank/DDBJ whole genome shotgun (WGS) entry which is preliminary data.</text>
</comment>
<organism evidence="1">
    <name type="scientific">candidate division WOR-3 bacterium</name>
    <dbReference type="NCBI Taxonomy" id="2052148"/>
    <lineage>
        <taxon>Bacteria</taxon>
        <taxon>Bacteria division WOR-3</taxon>
    </lineage>
</organism>
<accession>A0A7V0XE83</accession>
<protein>
    <submittedName>
        <fullName evidence="1">Uncharacterized protein</fullName>
    </submittedName>
</protein>
<dbReference type="Proteomes" id="UP000885672">
    <property type="component" value="Unassembled WGS sequence"/>
</dbReference>
<dbReference type="AlphaFoldDB" id="A0A7V0XE83"/>
<name>A0A7V0XE83_UNCW3</name>
<sequence>MMEATVVKREIDGFAGFLPRIREMEPVEFDEELHQRLARIEEMARAVPEERPALMKYCFDCATEMDAGEVVRHVRQKPFGYAGDFLLMDWIYQQKMGGVMASTGICSSIELPRSGFCSGESSYSGRYWEGHQV</sequence>
<reference evidence="1" key="1">
    <citation type="journal article" date="2020" name="mSystems">
        <title>Genome- and Community-Level Interaction Insights into Carbon Utilization and Element Cycling Functions of Hydrothermarchaeota in Hydrothermal Sediment.</title>
        <authorList>
            <person name="Zhou Z."/>
            <person name="Liu Y."/>
            <person name="Xu W."/>
            <person name="Pan J."/>
            <person name="Luo Z.H."/>
            <person name="Li M."/>
        </authorList>
    </citation>
    <scope>NUCLEOTIDE SEQUENCE [LARGE SCALE GENOMIC DNA]</scope>
    <source>
        <strain evidence="1">SpSt-1182</strain>
    </source>
</reference>
<gene>
    <name evidence="1" type="ORF">ENN51_00870</name>
</gene>
<dbReference type="EMBL" id="DSBX01000025">
    <property type="protein sequence ID" value="HDQ98827.1"/>
    <property type="molecule type" value="Genomic_DNA"/>
</dbReference>
<evidence type="ECO:0000313" key="1">
    <source>
        <dbReference type="EMBL" id="HDQ98827.1"/>
    </source>
</evidence>
<proteinExistence type="predicted"/>